<gene>
    <name evidence="1" type="ordered locus">Dshi_3659</name>
</gene>
<protein>
    <submittedName>
        <fullName evidence="1">Uncharacterized protein</fullName>
    </submittedName>
</protein>
<proteinExistence type="predicted"/>
<dbReference type="EMBL" id="CP000831">
    <property type="protein sequence ID" value="ABV95392.1"/>
    <property type="molecule type" value="Genomic_DNA"/>
</dbReference>
<sequence>MSHGECDWSCVIGSLRRPAPLSLYPVRQRAAHPHRYGLGMVRTSRTSSAGQDARGRDFAFEAEDQHDPRRVFRNIASTRAGSVSTPARIGGTRTRMLAAA</sequence>
<keyword evidence="2" id="KW-1185">Reference proteome</keyword>
<geneLocation type="plasmid" evidence="1 2">
    <name>pDSHI01</name>
</geneLocation>
<dbReference type="KEGG" id="dsh:Dshi_3659"/>
<name>A8LT25_DINSH</name>
<evidence type="ECO:0000313" key="2">
    <source>
        <dbReference type="Proteomes" id="UP000006833"/>
    </source>
</evidence>
<keyword evidence="1" id="KW-0614">Plasmid</keyword>
<reference evidence="2" key="1">
    <citation type="journal article" date="2010" name="ISME J.">
        <title>The complete genome sequence of the algal symbiont Dinoroseobacter shibae: a hitchhiker's guide to life in the sea.</title>
        <authorList>
            <person name="Wagner-Dobler I."/>
            <person name="Ballhausen B."/>
            <person name="Berger M."/>
            <person name="Brinkhoff T."/>
            <person name="Buchholz I."/>
            <person name="Bunk B."/>
            <person name="Cypionka H."/>
            <person name="Daniel R."/>
            <person name="Drepper T."/>
            <person name="Gerdts G."/>
            <person name="Hahnke S."/>
            <person name="Han C."/>
            <person name="Jahn D."/>
            <person name="Kalhoefer D."/>
            <person name="Kiss H."/>
            <person name="Klenk H.P."/>
            <person name="Kyrpides N."/>
            <person name="Liebl W."/>
            <person name="Liesegang H."/>
            <person name="Meincke L."/>
            <person name="Pati A."/>
            <person name="Petersen J."/>
            <person name="Piekarski T."/>
            <person name="Pommerenke C."/>
            <person name="Pradella S."/>
            <person name="Pukall R."/>
            <person name="Rabus R."/>
            <person name="Stackebrandt E."/>
            <person name="Thole S."/>
            <person name="Thompson L."/>
            <person name="Tielen P."/>
            <person name="Tomasch J."/>
            <person name="von Jan M."/>
            <person name="Wanphrut N."/>
            <person name="Wichels A."/>
            <person name="Zech H."/>
            <person name="Simon M."/>
        </authorList>
    </citation>
    <scope>NUCLEOTIDE SEQUENCE [LARGE SCALE GENOMIC DNA]</scope>
    <source>
        <strain evidence="2">DSM 16493 / NCIMB 14021 / DFL 12</strain>
        <plasmid evidence="2">Plasmid pDSHI01</plasmid>
    </source>
</reference>
<dbReference type="HOGENOM" id="CLU_2301342_0_0_5"/>
<evidence type="ECO:0000313" key="1">
    <source>
        <dbReference type="EMBL" id="ABV95392.1"/>
    </source>
</evidence>
<organism evidence="1 2">
    <name type="scientific">Dinoroseobacter shibae (strain DSM 16493 / NCIMB 14021 / DFL 12)</name>
    <dbReference type="NCBI Taxonomy" id="398580"/>
    <lineage>
        <taxon>Bacteria</taxon>
        <taxon>Pseudomonadati</taxon>
        <taxon>Pseudomonadota</taxon>
        <taxon>Alphaproteobacteria</taxon>
        <taxon>Rhodobacterales</taxon>
        <taxon>Roseobacteraceae</taxon>
        <taxon>Dinoroseobacter</taxon>
    </lineage>
</organism>
<dbReference type="AlphaFoldDB" id="A8LT25"/>
<accession>A8LT25</accession>
<dbReference type="Proteomes" id="UP000006833">
    <property type="component" value="Plasmid pDSHI01"/>
</dbReference>